<dbReference type="EC" id="2.7.1.2" evidence="2"/>
<evidence type="ECO:0000256" key="3">
    <source>
        <dbReference type="ARBA" id="ARBA00014701"/>
    </source>
</evidence>
<dbReference type="PROSITE" id="PS01125">
    <property type="entry name" value="ROK"/>
    <property type="match status" value="1"/>
</dbReference>
<comment type="similarity">
    <text evidence="1">Belongs to the ROK (NagC/XylR) family.</text>
</comment>
<dbReference type="PANTHER" id="PTHR18964">
    <property type="entry name" value="ROK (REPRESSOR, ORF, KINASE) FAMILY"/>
    <property type="match status" value="1"/>
</dbReference>
<organism evidence="9">
    <name type="scientific">uncultured Frankineae bacterium</name>
    <dbReference type="NCBI Taxonomy" id="437475"/>
    <lineage>
        <taxon>Bacteria</taxon>
        <taxon>Bacillati</taxon>
        <taxon>Actinomycetota</taxon>
        <taxon>Actinomycetes</taxon>
        <taxon>Frankiales</taxon>
        <taxon>environmental samples</taxon>
    </lineage>
</organism>
<name>A0A6J4LA20_9ACTN</name>
<evidence type="ECO:0000256" key="1">
    <source>
        <dbReference type="ARBA" id="ARBA00006479"/>
    </source>
</evidence>
<evidence type="ECO:0000256" key="2">
    <source>
        <dbReference type="ARBA" id="ARBA00012323"/>
    </source>
</evidence>
<keyword evidence="5" id="KW-0547">Nucleotide-binding</keyword>
<evidence type="ECO:0000256" key="8">
    <source>
        <dbReference type="ARBA" id="ARBA00032386"/>
    </source>
</evidence>
<dbReference type="PANTHER" id="PTHR18964:SF173">
    <property type="entry name" value="GLUCOKINASE"/>
    <property type="match status" value="1"/>
</dbReference>
<evidence type="ECO:0000256" key="7">
    <source>
        <dbReference type="ARBA" id="ARBA00022840"/>
    </source>
</evidence>
<dbReference type="SUPFAM" id="SSF53067">
    <property type="entry name" value="Actin-like ATPase domain"/>
    <property type="match status" value="1"/>
</dbReference>
<dbReference type="EMBL" id="CADCUE010000095">
    <property type="protein sequence ID" value="CAA9327907.1"/>
    <property type="molecule type" value="Genomic_DNA"/>
</dbReference>
<sequence>MLTIGVDVGGTKVAAGLVDEAGTLLRRTRRPTPSASPDDVEDVIAACVTELCAGVEVEAVGIGAAGFVTADRSTVLLSPNLSWRDEPLRDGVAERVGLPVVVENDANAAAWGEYRFGAGRGEQFLVVVTVGTGIGGGVVIDGALHRGRHGLGAEFGHMQVVRGGRRCGCGQDGCWEQYCSGRALLHEAREIAGVQREYGRRLLELGGGRPEGIEAIEVTQAAREGDPAALACFAEVGGWLGQGLADLAAVLDPGAFVIGGGVSDAGDLLLEPTRRAFVERLTGTGERPVADVRRAELGNDAGLVGAADLARDRPTG</sequence>
<dbReference type="GO" id="GO:0005524">
    <property type="term" value="F:ATP binding"/>
    <property type="evidence" value="ECO:0007669"/>
    <property type="project" value="UniProtKB-KW"/>
</dbReference>
<evidence type="ECO:0000256" key="5">
    <source>
        <dbReference type="ARBA" id="ARBA00022741"/>
    </source>
</evidence>
<keyword evidence="7" id="KW-0067">ATP-binding</keyword>
<keyword evidence="4 9" id="KW-0808">Transferase</keyword>
<dbReference type="NCBIfam" id="TIGR00744">
    <property type="entry name" value="ROK_glcA_fam"/>
    <property type="match status" value="1"/>
</dbReference>
<dbReference type="Gene3D" id="3.30.420.40">
    <property type="match status" value="2"/>
</dbReference>
<evidence type="ECO:0000256" key="4">
    <source>
        <dbReference type="ARBA" id="ARBA00022679"/>
    </source>
</evidence>
<keyword evidence="6 9" id="KW-0418">Kinase</keyword>
<dbReference type="InterPro" id="IPR049874">
    <property type="entry name" value="ROK_cs"/>
</dbReference>
<gene>
    <name evidence="9" type="ORF">AVDCRST_MAG16-1137</name>
</gene>
<reference evidence="9" key="1">
    <citation type="submission" date="2020-02" db="EMBL/GenBank/DDBJ databases">
        <authorList>
            <person name="Meier V. D."/>
        </authorList>
    </citation>
    <scope>NUCLEOTIDE SEQUENCE</scope>
    <source>
        <strain evidence="9">AVDCRST_MAG16</strain>
    </source>
</reference>
<dbReference type="InterPro" id="IPR043129">
    <property type="entry name" value="ATPase_NBD"/>
</dbReference>
<proteinExistence type="inferred from homology"/>
<dbReference type="AlphaFoldDB" id="A0A6J4LA20"/>
<evidence type="ECO:0000313" key="9">
    <source>
        <dbReference type="EMBL" id="CAA9327907.1"/>
    </source>
</evidence>
<dbReference type="GO" id="GO:0005737">
    <property type="term" value="C:cytoplasm"/>
    <property type="evidence" value="ECO:0007669"/>
    <property type="project" value="InterPro"/>
</dbReference>
<dbReference type="GO" id="GO:0004340">
    <property type="term" value="F:glucokinase activity"/>
    <property type="evidence" value="ECO:0007669"/>
    <property type="project" value="UniProtKB-EC"/>
</dbReference>
<dbReference type="GO" id="GO:0006096">
    <property type="term" value="P:glycolytic process"/>
    <property type="evidence" value="ECO:0007669"/>
    <property type="project" value="InterPro"/>
</dbReference>
<dbReference type="Pfam" id="PF00480">
    <property type="entry name" value="ROK"/>
    <property type="match status" value="1"/>
</dbReference>
<dbReference type="InterPro" id="IPR004654">
    <property type="entry name" value="ROK_glcA"/>
</dbReference>
<protein>
    <recommendedName>
        <fullName evidence="3">Glucokinase</fullName>
        <ecNumber evidence="2">2.7.1.2</ecNumber>
    </recommendedName>
    <alternativeName>
        <fullName evidence="8">Glucose kinase</fullName>
    </alternativeName>
</protein>
<evidence type="ECO:0000256" key="6">
    <source>
        <dbReference type="ARBA" id="ARBA00022777"/>
    </source>
</evidence>
<accession>A0A6J4LA20</accession>
<dbReference type="InterPro" id="IPR000600">
    <property type="entry name" value="ROK"/>
</dbReference>